<proteinExistence type="predicted"/>
<organism evidence="2 3">
    <name type="scientific">Paenibacillus zeirhizosphaerae</name>
    <dbReference type="NCBI Taxonomy" id="2987519"/>
    <lineage>
        <taxon>Bacteria</taxon>
        <taxon>Bacillati</taxon>
        <taxon>Bacillota</taxon>
        <taxon>Bacilli</taxon>
        <taxon>Bacillales</taxon>
        <taxon>Paenibacillaceae</taxon>
        <taxon>Paenibacillus</taxon>
    </lineage>
</organism>
<dbReference type="Pfam" id="PF05709">
    <property type="entry name" value="Sipho_tail"/>
    <property type="match status" value="1"/>
</dbReference>
<feature type="domain" description="Siphovirus-type tail component RIFT-related" evidence="1">
    <location>
        <begin position="13"/>
        <end position="126"/>
    </location>
</feature>
<dbReference type="Proteomes" id="UP001241848">
    <property type="component" value="Unassembled WGS sequence"/>
</dbReference>
<gene>
    <name evidence="2" type="ORF">OIN60_01550</name>
</gene>
<evidence type="ECO:0000259" key="1">
    <source>
        <dbReference type="Pfam" id="PF05709"/>
    </source>
</evidence>
<protein>
    <submittedName>
        <fullName evidence="2">Phage tail family protein</fullName>
    </submittedName>
</protein>
<dbReference type="RefSeq" id="WP_305753105.1">
    <property type="nucleotide sequence ID" value="NZ_JAPCKK010000001.1"/>
</dbReference>
<evidence type="ECO:0000313" key="3">
    <source>
        <dbReference type="Proteomes" id="UP001241848"/>
    </source>
</evidence>
<keyword evidence="3" id="KW-1185">Reference proteome</keyword>
<dbReference type="Gene3D" id="2.40.30.200">
    <property type="match status" value="1"/>
</dbReference>
<dbReference type="NCBIfam" id="TIGR01633">
    <property type="entry name" value="phi3626_gp14_N"/>
    <property type="match status" value="1"/>
</dbReference>
<reference evidence="2 3" key="1">
    <citation type="submission" date="2022-10" db="EMBL/GenBank/DDBJ databases">
        <title>Paenibacillus description and whole genome data of maize root bacterial community.</title>
        <authorList>
            <person name="Marton D."/>
            <person name="Farkas M."/>
            <person name="Cserhati M."/>
        </authorList>
    </citation>
    <scope>NUCLEOTIDE SEQUENCE [LARGE SCALE GENOMIC DNA]</scope>
    <source>
        <strain evidence="2 3">P96</strain>
    </source>
</reference>
<dbReference type="EMBL" id="JAPCKK010000001">
    <property type="protein sequence ID" value="MDP4095477.1"/>
    <property type="molecule type" value="Genomic_DNA"/>
</dbReference>
<comment type="caution">
    <text evidence="2">The sequence shown here is derived from an EMBL/GenBank/DDBJ whole genome shotgun (WGS) entry which is preliminary data.</text>
</comment>
<dbReference type="InterPro" id="IPR006520">
    <property type="entry name" value="Dit_BPSPP_N"/>
</dbReference>
<accession>A0ABT9FL70</accession>
<evidence type="ECO:0000313" key="2">
    <source>
        <dbReference type="EMBL" id="MDP4095477.1"/>
    </source>
</evidence>
<name>A0ABT9FL70_9BACL</name>
<sequence length="186" mass="20821">MTVYKIAGIRPISIGLLVMRGTERPILSGTRDRTLTIPGRVGAWDYGADLDVKNFSLNCRFIAKSPAELQYSAETLARLLIDSYGKPRTFDLSFEDHPDRTYKVRYSGSLSIERLVGMGDFSLPLTAFDPFAYGPQKLQELIITQSPQVISVRSEGDIRAAPEIILTNTGTTTIRRFRIANEYLVE</sequence>
<dbReference type="InterPro" id="IPR008841">
    <property type="entry name" value="Siphovirus-type_tail_N"/>
</dbReference>